<evidence type="ECO:0000256" key="1">
    <source>
        <dbReference type="ARBA" id="ARBA00004651"/>
    </source>
</evidence>
<evidence type="ECO:0000256" key="2">
    <source>
        <dbReference type="ARBA" id="ARBA00008806"/>
    </source>
</evidence>
<protein>
    <submittedName>
        <fullName evidence="8">Conjugal transfer protein TrbG</fullName>
    </submittedName>
</protein>
<dbReference type="AlphaFoldDB" id="A0AB34QJ39"/>
<feature type="transmembrane region" description="Helical" evidence="7">
    <location>
        <begin position="49"/>
        <end position="67"/>
    </location>
</feature>
<dbReference type="SUPFAM" id="SSF52540">
    <property type="entry name" value="P-loop containing nucleoside triphosphate hydrolases"/>
    <property type="match status" value="1"/>
</dbReference>
<dbReference type="EMBL" id="JWTI02000038">
    <property type="protein sequence ID" value="KHS36661.1"/>
    <property type="molecule type" value="Genomic_DNA"/>
</dbReference>
<dbReference type="InterPro" id="IPR051539">
    <property type="entry name" value="T4SS-coupling_protein"/>
</dbReference>
<dbReference type="Proteomes" id="UP000031180">
    <property type="component" value="Unassembled WGS sequence"/>
</dbReference>
<feature type="transmembrane region" description="Helical" evidence="7">
    <location>
        <begin position="20"/>
        <end position="42"/>
    </location>
</feature>
<dbReference type="RefSeq" id="WP_039588018.1">
    <property type="nucleotide sequence ID" value="NZ_JWTI02000038.1"/>
</dbReference>
<dbReference type="InterPro" id="IPR027417">
    <property type="entry name" value="P-loop_NTPase"/>
</dbReference>
<keyword evidence="3" id="KW-1003">Cell membrane</keyword>
<comment type="similarity">
    <text evidence="2">Belongs to the VirD4/TraG family.</text>
</comment>
<accession>A0AB34QJ39</accession>
<dbReference type="InterPro" id="IPR003688">
    <property type="entry name" value="TraG/VirD4"/>
</dbReference>
<evidence type="ECO:0000256" key="4">
    <source>
        <dbReference type="ARBA" id="ARBA00022692"/>
    </source>
</evidence>
<proteinExistence type="inferred from homology"/>
<evidence type="ECO:0000313" key="8">
    <source>
        <dbReference type="EMBL" id="KHS36661.1"/>
    </source>
</evidence>
<dbReference type="GO" id="GO:0005886">
    <property type="term" value="C:plasma membrane"/>
    <property type="evidence" value="ECO:0007669"/>
    <property type="project" value="UniProtKB-SubCell"/>
</dbReference>
<dbReference type="PANTHER" id="PTHR37937">
    <property type="entry name" value="CONJUGATIVE TRANSFER: DNA TRANSPORT"/>
    <property type="match status" value="1"/>
</dbReference>
<name>A0AB34QJ39_XANCH</name>
<dbReference type="Pfam" id="PF02534">
    <property type="entry name" value="T4SS-DNA_transf"/>
    <property type="match status" value="1"/>
</dbReference>
<evidence type="ECO:0000256" key="7">
    <source>
        <dbReference type="SAM" id="Phobius"/>
    </source>
</evidence>
<evidence type="ECO:0000256" key="5">
    <source>
        <dbReference type="ARBA" id="ARBA00022989"/>
    </source>
</evidence>
<dbReference type="Gene3D" id="3.40.50.300">
    <property type="entry name" value="P-loop containing nucleotide triphosphate hydrolases"/>
    <property type="match status" value="1"/>
</dbReference>
<feature type="transmembrane region" description="Helical" evidence="7">
    <location>
        <begin position="79"/>
        <end position="100"/>
    </location>
</feature>
<comment type="caution">
    <text evidence="8">The sequence shown here is derived from an EMBL/GenBank/DDBJ whole genome shotgun (WGS) entry which is preliminary data.</text>
</comment>
<organism evidence="8 9">
    <name type="scientific">Xanthomonas campestris pv. phaseoli</name>
    <dbReference type="NCBI Taxonomy" id="317013"/>
    <lineage>
        <taxon>Bacteria</taxon>
        <taxon>Pseudomonadati</taxon>
        <taxon>Pseudomonadota</taxon>
        <taxon>Gammaproteobacteria</taxon>
        <taxon>Lysobacterales</taxon>
        <taxon>Lysobacteraceae</taxon>
        <taxon>Xanthomonas</taxon>
    </lineage>
</organism>
<keyword evidence="5 7" id="KW-1133">Transmembrane helix</keyword>
<dbReference type="PANTHER" id="PTHR37937:SF1">
    <property type="entry name" value="CONJUGATIVE TRANSFER: DNA TRANSPORT"/>
    <property type="match status" value="1"/>
</dbReference>
<keyword evidence="4 7" id="KW-0812">Transmembrane</keyword>
<evidence type="ECO:0000313" key="9">
    <source>
        <dbReference type="Proteomes" id="UP000031180"/>
    </source>
</evidence>
<evidence type="ECO:0000256" key="3">
    <source>
        <dbReference type="ARBA" id="ARBA00022475"/>
    </source>
</evidence>
<dbReference type="NCBIfam" id="NF010453">
    <property type="entry name" value="PRK13880.1"/>
    <property type="match status" value="1"/>
</dbReference>
<dbReference type="CDD" id="cd01127">
    <property type="entry name" value="TrwB_TraG_TraD_VirD4"/>
    <property type="match status" value="2"/>
</dbReference>
<gene>
    <name evidence="8" type="ORF">RN20_13095</name>
</gene>
<comment type="subcellular location">
    <subcellularLocation>
        <location evidence="1">Cell membrane</location>
        <topology evidence="1">Multi-pass membrane protein</topology>
    </subcellularLocation>
</comment>
<sequence length="660" mass="72991">MSTTENNAEKNESGGRLRLIGAAYLIVYICALNSLCTQFIAYRVAYHTALGAPLFGHVYSPFAWWDWMFKFYDYAPGSYNYAFIFFALGILVGMLVYVLWVGFKSRSSRKHDDVHGTAHFATREEVQETGLLPREGKTGQGVYCGAYDDAETGKTFYLRHDGPEHVLALAPTRSGKGVGLVIPTLLSWPHSVFVLDRKGENYAMTSGWRQKHANNVILRFDPAKPGTGCAWNPLGEIQYRTRFQVSDAQTIAIMVVDSDGKGIESDHFRSAAFELLVGLILHALYKGDQVGRTPCLQDIGHMLTGVGDFAAPDTTNDLADDPDGDPKALAGLFDEMREVHINDGDPANREAQIVITGVGTRMANTPARELGSIISTANNALALYRDPIVGENTSRSDFKIADLMDHDRPVSLYFISTPKTSKRLVPLTRLLLTMIVLTMADEMEFDDGRAKAAHKHRLLLMLDEFPTLGKIEVFEEALAYIAGYGMKAYIITQDVSQLYKAYTREESIISNCHVRVAYAPNKLETAEWMSKMTGNTTVVKEQVTTSGKRFGAVLDNVSRSYQEVKRPLMEPDEIMRLPGPVKDASGEKIVEAGEMLVFVAGHSVIRGRQILYFADPVFSKRSKLKPVPTDVVRKVPGQPVAIAPAPEDEAINQRGGFVVS</sequence>
<reference evidence="9" key="1">
    <citation type="submission" date="2015-04" db="EMBL/GenBank/DDBJ databases">
        <title>Genome sequencing of pathogens of bean.</title>
        <authorList>
            <person name="Harrison J.W."/>
            <person name="Aritua V."/>
            <person name="Sapp M."/>
            <person name="Smith J."/>
            <person name="Studholme D.J."/>
        </authorList>
    </citation>
    <scope>NUCLEOTIDE SEQUENCE [LARGE SCALE GENOMIC DNA]</scope>
    <source>
        <strain evidence="9">NCPPB 1138</strain>
    </source>
</reference>
<evidence type="ECO:0000256" key="6">
    <source>
        <dbReference type="ARBA" id="ARBA00023136"/>
    </source>
</evidence>
<keyword evidence="6 7" id="KW-0472">Membrane</keyword>